<keyword evidence="1" id="KW-1133">Transmembrane helix</keyword>
<dbReference type="Proteomes" id="UP000319801">
    <property type="component" value="Unassembled WGS sequence"/>
</dbReference>
<gene>
    <name evidence="3" type="ORF">Baya_5868</name>
</gene>
<sequence length="174" mass="19483">MKCCTCCALLILSVICVQAEVNTDLEVPCITDKSSFSVQNYLLIAMLSLAGSILVCAITHNRVRRFVLPIIPDPKKKMLNFEQMQWWSNFAQTVEDFKVSEVKIYDGEEKMIEITLLSDLDEQPSHTLPTHTVPGKHDFDLATNASTYTIYSSATTEDNIDAQCSATRPGYIII</sequence>
<reference evidence="3 4" key="1">
    <citation type="journal article" date="2019" name="Genome Biol. Evol.">
        <title>Whole-Genome Sequencing of the Giant Devil Catfish, Bagarius yarrelli.</title>
        <authorList>
            <person name="Jiang W."/>
            <person name="Lv Y."/>
            <person name="Cheng L."/>
            <person name="Yang K."/>
            <person name="Chao B."/>
            <person name="Wang X."/>
            <person name="Li Y."/>
            <person name="Pan X."/>
            <person name="You X."/>
            <person name="Zhang Y."/>
            <person name="Yang J."/>
            <person name="Li J."/>
            <person name="Zhang X."/>
            <person name="Liu S."/>
            <person name="Sun C."/>
            <person name="Yang J."/>
            <person name="Shi Q."/>
        </authorList>
    </citation>
    <scope>NUCLEOTIDE SEQUENCE [LARGE SCALE GENOMIC DNA]</scope>
    <source>
        <strain evidence="3">JWS20170419001</strain>
        <tissue evidence="3">Muscle</tissue>
    </source>
</reference>
<feature type="chain" id="PRO_5021758345" evidence="2">
    <location>
        <begin position="20"/>
        <end position="174"/>
    </location>
</feature>
<proteinExistence type="predicted"/>
<dbReference type="AlphaFoldDB" id="A0A556TXT8"/>
<feature type="transmembrane region" description="Helical" evidence="1">
    <location>
        <begin position="38"/>
        <end position="58"/>
    </location>
</feature>
<dbReference type="OrthoDB" id="8803253at2759"/>
<name>A0A556TXT8_BAGYA</name>
<protein>
    <submittedName>
        <fullName evidence="3">Uncharacterized protein</fullName>
    </submittedName>
</protein>
<evidence type="ECO:0000313" key="4">
    <source>
        <dbReference type="Proteomes" id="UP000319801"/>
    </source>
</evidence>
<evidence type="ECO:0000256" key="2">
    <source>
        <dbReference type="SAM" id="SignalP"/>
    </source>
</evidence>
<dbReference type="EMBL" id="VCAZ01000027">
    <property type="protein sequence ID" value="TSL16060.1"/>
    <property type="molecule type" value="Genomic_DNA"/>
</dbReference>
<accession>A0A556TXT8</accession>
<organism evidence="3 4">
    <name type="scientific">Bagarius yarrelli</name>
    <name type="common">Goonch</name>
    <name type="synonym">Bagrus yarrelli</name>
    <dbReference type="NCBI Taxonomy" id="175774"/>
    <lineage>
        <taxon>Eukaryota</taxon>
        <taxon>Metazoa</taxon>
        <taxon>Chordata</taxon>
        <taxon>Craniata</taxon>
        <taxon>Vertebrata</taxon>
        <taxon>Euteleostomi</taxon>
        <taxon>Actinopterygii</taxon>
        <taxon>Neopterygii</taxon>
        <taxon>Teleostei</taxon>
        <taxon>Ostariophysi</taxon>
        <taxon>Siluriformes</taxon>
        <taxon>Sisoridae</taxon>
        <taxon>Sisorinae</taxon>
        <taxon>Bagarius</taxon>
    </lineage>
</organism>
<keyword evidence="1" id="KW-0812">Transmembrane</keyword>
<comment type="caution">
    <text evidence="3">The sequence shown here is derived from an EMBL/GenBank/DDBJ whole genome shotgun (WGS) entry which is preliminary data.</text>
</comment>
<keyword evidence="2" id="KW-0732">Signal</keyword>
<evidence type="ECO:0000256" key="1">
    <source>
        <dbReference type="SAM" id="Phobius"/>
    </source>
</evidence>
<evidence type="ECO:0000313" key="3">
    <source>
        <dbReference type="EMBL" id="TSL16060.1"/>
    </source>
</evidence>
<keyword evidence="4" id="KW-1185">Reference proteome</keyword>
<keyword evidence="1" id="KW-0472">Membrane</keyword>
<feature type="signal peptide" evidence="2">
    <location>
        <begin position="1"/>
        <end position="19"/>
    </location>
</feature>